<comment type="subcellular location">
    <subcellularLocation>
        <location evidence="1">Nucleus</location>
        <location evidence="1">Nucleolus</location>
    </subcellularLocation>
</comment>
<name>A0A9D4K3R4_DREPO</name>
<dbReference type="SUPFAM" id="SSF50405">
    <property type="entry name" value="Actin-crosslinking proteins"/>
    <property type="match status" value="1"/>
</dbReference>
<protein>
    <recommendedName>
        <fullName evidence="7">Protein FRG1 homolog</fullName>
    </recommendedName>
</protein>
<reference evidence="5" key="2">
    <citation type="submission" date="2020-11" db="EMBL/GenBank/DDBJ databases">
        <authorList>
            <person name="McCartney M.A."/>
            <person name="Auch B."/>
            <person name="Kono T."/>
            <person name="Mallez S."/>
            <person name="Becker A."/>
            <person name="Gohl D.M."/>
            <person name="Silverstein K.A.T."/>
            <person name="Koren S."/>
            <person name="Bechman K.B."/>
            <person name="Herman A."/>
            <person name="Abrahante J.E."/>
            <person name="Garbe J."/>
        </authorList>
    </citation>
    <scope>NUCLEOTIDE SEQUENCE</scope>
    <source>
        <strain evidence="5">Duluth1</strain>
        <tissue evidence="5">Whole animal</tissue>
    </source>
</reference>
<accession>A0A9D4K3R4</accession>
<reference evidence="5" key="1">
    <citation type="journal article" date="2019" name="bioRxiv">
        <title>The Genome of the Zebra Mussel, Dreissena polymorpha: A Resource for Invasive Species Research.</title>
        <authorList>
            <person name="McCartney M.A."/>
            <person name="Auch B."/>
            <person name="Kono T."/>
            <person name="Mallez S."/>
            <person name="Zhang Y."/>
            <person name="Obille A."/>
            <person name="Becker A."/>
            <person name="Abrahante J.E."/>
            <person name="Garbe J."/>
            <person name="Badalamenti J.P."/>
            <person name="Herman A."/>
            <person name="Mangelson H."/>
            <person name="Liachko I."/>
            <person name="Sullivan S."/>
            <person name="Sone E.D."/>
            <person name="Koren S."/>
            <person name="Silverstein K.A.T."/>
            <person name="Beckman K.B."/>
            <person name="Gohl D.M."/>
        </authorList>
    </citation>
    <scope>NUCLEOTIDE SEQUENCE</scope>
    <source>
        <strain evidence="5">Duluth1</strain>
        <tissue evidence="5">Whole animal</tissue>
    </source>
</reference>
<dbReference type="CDD" id="cd23338">
    <property type="entry name" value="beta-trefoil_FSCN_FRG1"/>
    <property type="match status" value="1"/>
</dbReference>
<dbReference type="GO" id="GO:0051015">
    <property type="term" value="F:actin filament binding"/>
    <property type="evidence" value="ECO:0007669"/>
    <property type="project" value="TreeGrafter"/>
</dbReference>
<evidence type="ECO:0008006" key="7">
    <source>
        <dbReference type="Google" id="ProtNLM"/>
    </source>
</evidence>
<dbReference type="PANTHER" id="PTHR12928">
    <property type="entry name" value="FRG1 PROTEIN"/>
    <property type="match status" value="1"/>
</dbReference>
<comment type="similarity">
    <text evidence="2">Belongs to the FRG1 family.</text>
</comment>
<dbReference type="InterPro" id="IPR010414">
    <property type="entry name" value="FRG1"/>
</dbReference>
<dbReference type="Proteomes" id="UP000828390">
    <property type="component" value="Unassembled WGS sequence"/>
</dbReference>
<dbReference type="OrthoDB" id="5539371at2759"/>
<dbReference type="InterPro" id="IPR013865">
    <property type="entry name" value="FAM32A"/>
</dbReference>
<dbReference type="Pfam" id="PF06229">
    <property type="entry name" value="FRG1"/>
    <property type="match status" value="1"/>
</dbReference>
<proteinExistence type="inferred from homology"/>
<sequence length="262" mass="29446">MADSYSYVKGGKLKLKGSKHKKHKKSSKRKHEDDEGKAGASSIDRTDVDLHGGWWTVSKFGQVTGNVCIELADRRYMFAKDNGRFVLGPQREAGPEPEEILTAVKIDETKVAFKSGYDQYISVDSGNTVVGRSVAIGTKEQWEPVFQEGEMALNGCNGCFLSADEDDDIVCINKTVGDREKIHIRCNLSLEVDPKAAIPVEERGSLKEAEINYVKKFQSFQDRHLKISSEDRTQLKKARVEGTLHETLLDRRSKMKADRYCK</sequence>
<dbReference type="InterPro" id="IPR008999">
    <property type="entry name" value="Actin-crosslinking"/>
</dbReference>
<dbReference type="GO" id="GO:0055120">
    <property type="term" value="C:striated muscle dense body"/>
    <property type="evidence" value="ECO:0007669"/>
    <property type="project" value="TreeGrafter"/>
</dbReference>
<dbReference type="PANTHER" id="PTHR12928:SF0">
    <property type="entry name" value="FSHD REGION GENE 1"/>
    <property type="match status" value="1"/>
</dbReference>
<dbReference type="AlphaFoldDB" id="A0A9D4K3R4"/>
<organism evidence="5 6">
    <name type="scientific">Dreissena polymorpha</name>
    <name type="common">Zebra mussel</name>
    <name type="synonym">Mytilus polymorpha</name>
    <dbReference type="NCBI Taxonomy" id="45954"/>
    <lineage>
        <taxon>Eukaryota</taxon>
        <taxon>Metazoa</taxon>
        <taxon>Spiralia</taxon>
        <taxon>Lophotrochozoa</taxon>
        <taxon>Mollusca</taxon>
        <taxon>Bivalvia</taxon>
        <taxon>Autobranchia</taxon>
        <taxon>Heteroconchia</taxon>
        <taxon>Euheterodonta</taxon>
        <taxon>Imparidentia</taxon>
        <taxon>Neoheterodontei</taxon>
        <taxon>Myida</taxon>
        <taxon>Dreissenoidea</taxon>
        <taxon>Dreissenidae</taxon>
        <taxon>Dreissena</taxon>
    </lineage>
</organism>
<evidence type="ECO:0000313" key="6">
    <source>
        <dbReference type="Proteomes" id="UP000828390"/>
    </source>
</evidence>
<dbReference type="Gene3D" id="2.80.10.50">
    <property type="match status" value="1"/>
</dbReference>
<feature type="region of interest" description="Disordered" evidence="4">
    <location>
        <begin position="1"/>
        <end position="43"/>
    </location>
</feature>
<evidence type="ECO:0000256" key="2">
    <source>
        <dbReference type="ARBA" id="ARBA00010878"/>
    </source>
</evidence>
<gene>
    <name evidence="5" type="ORF">DPMN_105751</name>
</gene>
<dbReference type="GO" id="GO:0005730">
    <property type="term" value="C:nucleolus"/>
    <property type="evidence" value="ECO:0007669"/>
    <property type="project" value="UniProtKB-SubCell"/>
</dbReference>
<evidence type="ECO:0000256" key="1">
    <source>
        <dbReference type="ARBA" id="ARBA00004604"/>
    </source>
</evidence>
<evidence type="ECO:0000256" key="4">
    <source>
        <dbReference type="SAM" id="MobiDB-lite"/>
    </source>
</evidence>
<keyword evidence="6" id="KW-1185">Reference proteome</keyword>
<evidence type="ECO:0000256" key="3">
    <source>
        <dbReference type="ARBA" id="ARBA00023242"/>
    </source>
</evidence>
<feature type="compositionally biased region" description="Basic residues" evidence="4">
    <location>
        <begin position="11"/>
        <end position="29"/>
    </location>
</feature>
<evidence type="ECO:0000313" key="5">
    <source>
        <dbReference type="EMBL" id="KAH3832463.1"/>
    </source>
</evidence>
<comment type="caution">
    <text evidence="5">The sequence shown here is derived from an EMBL/GenBank/DDBJ whole genome shotgun (WGS) entry which is preliminary data.</text>
</comment>
<keyword evidence="3" id="KW-0539">Nucleus</keyword>
<dbReference type="Pfam" id="PF08555">
    <property type="entry name" value="FAM32A"/>
    <property type="match status" value="1"/>
</dbReference>
<dbReference type="EMBL" id="JAIWYP010000004">
    <property type="protein sequence ID" value="KAH3832463.1"/>
    <property type="molecule type" value="Genomic_DNA"/>
</dbReference>
<dbReference type="GO" id="GO:0071013">
    <property type="term" value="C:catalytic step 2 spliceosome"/>
    <property type="evidence" value="ECO:0007669"/>
    <property type="project" value="TreeGrafter"/>
</dbReference>